<evidence type="ECO:0000256" key="5">
    <source>
        <dbReference type="ARBA" id="ARBA00022793"/>
    </source>
</evidence>
<evidence type="ECO:0000256" key="6">
    <source>
        <dbReference type="ARBA" id="ARBA00022898"/>
    </source>
</evidence>
<dbReference type="GO" id="GO:0042423">
    <property type="term" value="P:catecholamine biosynthetic process"/>
    <property type="evidence" value="ECO:0007669"/>
    <property type="project" value="UniProtKB-KW"/>
</dbReference>
<dbReference type="GO" id="GO:0042427">
    <property type="term" value="P:serotonin biosynthetic process"/>
    <property type="evidence" value="ECO:0007669"/>
    <property type="project" value="TreeGrafter"/>
</dbReference>
<comment type="cofactor">
    <cofactor evidence="1 11 12">
        <name>pyridoxal 5'-phosphate</name>
        <dbReference type="ChEBI" id="CHEBI:597326"/>
    </cofactor>
</comment>
<dbReference type="AlphaFoldDB" id="A0A914WKR6"/>
<accession>A0A914WKR6</accession>
<evidence type="ECO:0000256" key="7">
    <source>
        <dbReference type="ARBA" id="ARBA00023239"/>
    </source>
</evidence>
<keyword evidence="7 12" id="KW-0456">Lyase</keyword>
<dbReference type="FunFam" id="1.20.1340.10:FF:000001">
    <property type="entry name" value="Histidine decarboxylase"/>
    <property type="match status" value="1"/>
</dbReference>
<dbReference type="GO" id="GO:0005737">
    <property type="term" value="C:cytoplasm"/>
    <property type="evidence" value="ECO:0007669"/>
    <property type="project" value="TreeGrafter"/>
</dbReference>
<dbReference type="GO" id="GO:0019752">
    <property type="term" value="P:carboxylic acid metabolic process"/>
    <property type="evidence" value="ECO:0007669"/>
    <property type="project" value="InterPro"/>
</dbReference>
<evidence type="ECO:0000256" key="9">
    <source>
        <dbReference type="ARBA" id="ARBA00040968"/>
    </source>
</evidence>
<comment type="subunit">
    <text evidence="3">Homodimer.</text>
</comment>
<dbReference type="InterPro" id="IPR015421">
    <property type="entry name" value="PyrdxlP-dep_Trfase_major"/>
</dbReference>
<reference evidence="14" key="1">
    <citation type="submission" date="2022-11" db="UniProtKB">
        <authorList>
            <consortium name="WormBaseParasite"/>
        </authorList>
    </citation>
    <scope>IDENTIFICATION</scope>
</reference>
<dbReference type="GO" id="GO:0004058">
    <property type="term" value="F:aromatic-L-amino-acid decarboxylase activity"/>
    <property type="evidence" value="ECO:0007669"/>
    <property type="project" value="UniProtKB-EC"/>
</dbReference>
<evidence type="ECO:0000256" key="1">
    <source>
        <dbReference type="ARBA" id="ARBA00001933"/>
    </source>
</evidence>
<proteinExistence type="inferred from homology"/>
<dbReference type="WBParaSite" id="PSAMB.scaffold4574size14189.g24635.t1">
    <property type="protein sequence ID" value="PSAMB.scaffold4574size14189.g24635.t1"/>
    <property type="gene ID" value="PSAMB.scaffold4574size14189.g24635"/>
</dbReference>
<dbReference type="InterPro" id="IPR021115">
    <property type="entry name" value="Pyridoxal-P_BS"/>
</dbReference>
<dbReference type="InterPro" id="IPR002129">
    <property type="entry name" value="PyrdxlP-dep_de-COase"/>
</dbReference>
<dbReference type="GO" id="GO:0030170">
    <property type="term" value="F:pyridoxal phosphate binding"/>
    <property type="evidence" value="ECO:0007669"/>
    <property type="project" value="InterPro"/>
</dbReference>
<protein>
    <recommendedName>
        <fullName evidence="9">Aromatic-L-amino-acid decarboxylase</fullName>
        <ecNumber evidence="8">4.1.1.28</ecNumber>
    </recommendedName>
    <alternativeName>
        <fullName evidence="10">DOPA decarboxylase</fullName>
    </alternativeName>
</protein>
<dbReference type="EC" id="4.1.1.28" evidence="8"/>
<dbReference type="GO" id="GO:0006520">
    <property type="term" value="P:amino acid metabolic process"/>
    <property type="evidence" value="ECO:0007669"/>
    <property type="project" value="InterPro"/>
</dbReference>
<evidence type="ECO:0000256" key="4">
    <source>
        <dbReference type="ARBA" id="ARBA00022584"/>
    </source>
</evidence>
<evidence type="ECO:0000256" key="12">
    <source>
        <dbReference type="RuleBase" id="RU000382"/>
    </source>
</evidence>
<dbReference type="CDD" id="cd06450">
    <property type="entry name" value="DOPA_deC_like"/>
    <property type="match status" value="1"/>
</dbReference>
<feature type="modified residue" description="N6-(pyridoxal phosphate)lysine" evidence="11">
    <location>
        <position position="316"/>
    </location>
</feature>
<keyword evidence="6 11" id="KW-0663">Pyridoxal phosphate</keyword>
<keyword evidence="4" id="KW-0127">Catecholamine biosynthesis</keyword>
<evidence type="ECO:0000313" key="14">
    <source>
        <dbReference type="WBParaSite" id="PSAMB.scaffold4574size14189.g24635.t1"/>
    </source>
</evidence>
<dbReference type="PROSITE" id="PS00392">
    <property type="entry name" value="DDC_GAD_HDC_YDC"/>
    <property type="match status" value="1"/>
</dbReference>
<keyword evidence="13" id="KW-1185">Reference proteome</keyword>
<dbReference type="InterPro" id="IPR010977">
    <property type="entry name" value="Aromatic_deC"/>
</dbReference>
<evidence type="ECO:0000256" key="2">
    <source>
        <dbReference type="ARBA" id="ARBA00009533"/>
    </source>
</evidence>
<evidence type="ECO:0000256" key="11">
    <source>
        <dbReference type="PIRSR" id="PIRSR602129-50"/>
    </source>
</evidence>
<dbReference type="Gene3D" id="3.40.640.10">
    <property type="entry name" value="Type I PLP-dependent aspartate aminotransferase-like (Major domain)"/>
    <property type="match status" value="1"/>
</dbReference>
<dbReference type="InterPro" id="IPR015424">
    <property type="entry name" value="PyrdxlP-dep_Trfase"/>
</dbReference>
<keyword evidence="5" id="KW-0210">Decarboxylase</keyword>
<dbReference type="Pfam" id="PF00282">
    <property type="entry name" value="Pyridoxal_deC"/>
    <property type="match status" value="1"/>
</dbReference>
<organism evidence="13 14">
    <name type="scientific">Plectus sambesii</name>
    <dbReference type="NCBI Taxonomy" id="2011161"/>
    <lineage>
        <taxon>Eukaryota</taxon>
        <taxon>Metazoa</taxon>
        <taxon>Ecdysozoa</taxon>
        <taxon>Nematoda</taxon>
        <taxon>Chromadorea</taxon>
        <taxon>Plectida</taxon>
        <taxon>Plectina</taxon>
        <taxon>Plectoidea</taxon>
        <taxon>Plectidae</taxon>
        <taxon>Plectus</taxon>
    </lineage>
</organism>
<evidence type="ECO:0000256" key="10">
    <source>
        <dbReference type="ARBA" id="ARBA00041275"/>
    </source>
</evidence>
<dbReference type="PANTHER" id="PTHR11999">
    <property type="entry name" value="GROUP II PYRIDOXAL-5-PHOSPHATE DECARBOXYLASE"/>
    <property type="match status" value="1"/>
</dbReference>
<evidence type="ECO:0000256" key="8">
    <source>
        <dbReference type="ARBA" id="ARBA00038886"/>
    </source>
</evidence>
<dbReference type="PRINTS" id="PR00800">
    <property type="entry name" value="YHDCRBOXLASE"/>
</dbReference>
<dbReference type="SUPFAM" id="SSF53383">
    <property type="entry name" value="PLP-dependent transferases"/>
    <property type="match status" value="1"/>
</dbReference>
<comment type="similarity">
    <text evidence="2 12">Belongs to the group II decarboxylase family.</text>
</comment>
<sequence>MDSEQFRKYGKEMIDFVADYWDHLRDRRPVSDVQPGYIKDLVPNEAPEEPESWDAIFGDLNKVVVDANTHWHHPHFFAYYASANSYPAIMGDILSAGLGSVGFTWNASPSMTELEMTVTDWLAKMIGLPNVFLNSDPGPGAGIIQCTASDATLVAVLASRARAAKVHAKEALGEISHEDPLTLINPDSRLFPRLIAYCSEQAHSAVDKAALLGGIKMRKLRTYKENDYGLKADVLAAAIKEDRAHGLIPFLLVATVGTTPTCAVDDVKALGEICQAEGLWLHVDAAYAGSAAICPEYRYLTAGVELVDSFNFNVHKWMLVNFDCSPMWFRDAREATAYFNVDPIFLKHEHQDKTIDYRHLQTGLGRRFRSLKAWFVLRSIGIKGLQENIRNQCALAKQFGELVTKDERFELAAPVHLGLVCFRLKTSNDANKQLLKLVNDDKRIHIIPAQAHGTYFLRLAICSTKTTSEDITFAWNVICELAEHI</sequence>
<name>A0A914WKR6_9BILA</name>
<evidence type="ECO:0000313" key="13">
    <source>
        <dbReference type="Proteomes" id="UP000887566"/>
    </source>
</evidence>
<dbReference type="Gene3D" id="3.90.1150.10">
    <property type="entry name" value="Aspartate Aminotransferase, domain 1"/>
    <property type="match status" value="1"/>
</dbReference>
<dbReference type="Proteomes" id="UP000887566">
    <property type="component" value="Unplaced"/>
</dbReference>
<dbReference type="PANTHER" id="PTHR11999:SF167">
    <property type="entry name" value="AROMATIC-L-AMINO-ACID DECARBOXYLASE"/>
    <property type="match status" value="1"/>
</dbReference>
<dbReference type="FunFam" id="3.40.640.10:FF:000025">
    <property type="entry name" value="Histidine decarboxylase"/>
    <property type="match status" value="1"/>
</dbReference>
<evidence type="ECO:0000256" key="3">
    <source>
        <dbReference type="ARBA" id="ARBA00011738"/>
    </source>
</evidence>
<dbReference type="Gene3D" id="1.20.1340.10">
    <property type="entry name" value="dopa decarboxylase, N-terminal domain"/>
    <property type="match status" value="1"/>
</dbReference>
<dbReference type="InterPro" id="IPR015422">
    <property type="entry name" value="PyrdxlP-dep_Trfase_small"/>
</dbReference>